<dbReference type="EMBL" id="BGPR01011589">
    <property type="protein sequence ID" value="GBN52039.1"/>
    <property type="molecule type" value="Genomic_DNA"/>
</dbReference>
<organism evidence="1 2">
    <name type="scientific">Araneus ventricosus</name>
    <name type="common">Orbweaver spider</name>
    <name type="synonym">Epeira ventricosa</name>
    <dbReference type="NCBI Taxonomy" id="182803"/>
    <lineage>
        <taxon>Eukaryota</taxon>
        <taxon>Metazoa</taxon>
        <taxon>Ecdysozoa</taxon>
        <taxon>Arthropoda</taxon>
        <taxon>Chelicerata</taxon>
        <taxon>Arachnida</taxon>
        <taxon>Araneae</taxon>
        <taxon>Araneomorphae</taxon>
        <taxon>Entelegynae</taxon>
        <taxon>Araneoidea</taxon>
        <taxon>Araneidae</taxon>
        <taxon>Araneus</taxon>
    </lineage>
</organism>
<dbReference type="Proteomes" id="UP000499080">
    <property type="component" value="Unassembled WGS sequence"/>
</dbReference>
<comment type="caution">
    <text evidence="1">The sequence shown here is derived from an EMBL/GenBank/DDBJ whole genome shotgun (WGS) entry which is preliminary data.</text>
</comment>
<reference evidence="1 2" key="1">
    <citation type="journal article" date="2019" name="Sci. Rep.">
        <title>Orb-weaving spider Araneus ventricosus genome elucidates the spidroin gene catalogue.</title>
        <authorList>
            <person name="Kono N."/>
            <person name="Nakamura H."/>
            <person name="Ohtoshi R."/>
            <person name="Moran D.A.P."/>
            <person name="Shinohara A."/>
            <person name="Yoshida Y."/>
            <person name="Fujiwara M."/>
            <person name="Mori M."/>
            <person name="Tomita M."/>
            <person name="Arakawa K."/>
        </authorList>
    </citation>
    <scope>NUCLEOTIDE SEQUENCE [LARGE SCALE GENOMIC DNA]</scope>
</reference>
<proteinExistence type="predicted"/>
<evidence type="ECO:0000313" key="2">
    <source>
        <dbReference type="Proteomes" id="UP000499080"/>
    </source>
</evidence>
<keyword evidence="2" id="KW-1185">Reference proteome</keyword>
<dbReference type="AlphaFoldDB" id="A0A4Y2PLP6"/>
<evidence type="ECO:0000313" key="1">
    <source>
        <dbReference type="EMBL" id="GBN52039.1"/>
    </source>
</evidence>
<accession>A0A4Y2PLP6</accession>
<sequence length="85" mass="9711">MATCFAAMRPTLLGAVYPWMGHYKSTHATHKQKTRLLLRGKANGIFNFPKYHRAAPFGAARQKWFSMADPTPPPRNKIVIIMEMH</sequence>
<protein>
    <submittedName>
        <fullName evidence="1">Uncharacterized protein</fullName>
    </submittedName>
</protein>
<name>A0A4Y2PLP6_ARAVE</name>
<gene>
    <name evidence="1" type="ORF">AVEN_273671_1</name>
</gene>